<accession>A0AAN8S5L4</accession>
<evidence type="ECO:0000256" key="5">
    <source>
        <dbReference type="RuleBase" id="RU363050"/>
    </source>
</evidence>
<dbReference type="InterPro" id="IPR059169">
    <property type="entry name" value="GCP5_N_ext"/>
</dbReference>
<evidence type="ECO:0000256" key="4">
    <source>
        <dbReference type="ARBA" id="ARBA00023212"/>
    </source>
</evidence>
<evidence type="ECO:0000259" key="7">
    <source>
        <dbReference type="Pfam" id="PF04130"/>
    </source>
</evidence>
<evidence type="ECO:0000256" key="2">
    <source>
        <dbReference type="ARBA" id="ARBA00022490"/>
    </source>
</evidence>
<dbReference type="GO" id="GO:0007020">
    <property type="term" value="P:microtubule nucleation"/>
    <property type="evidence" value="ECO:0007669"/>
    <property type="project" value="InterPro"/>
</dbReference>
<evidence type="ECO:0000256" key="3">
    <source>
        <dbReference type="ARBA" id="ARBA00022701"/>
    </source>
</evidence>
<evidence type="ECO:0000256" key="1">
    <source>
        <dbReference type="ARBA" id="ARBA00010337"/>
    </source>
</evidence>
<dbReference type="PANTHER" id="PTHR19302">
    <property type="entry name" value="GAMMA TUBULIN COMPLEX PROTEIN"/>
    <property type="match status" value="1"/>
</dbReference>
<evidence type="ECO:0000259" key="8">
    <source>
        <dbReference type="Pfam" id="PF17681"/>
    </source>
</evidence>
<dbReference type="GO" id="GO:0000278">
    <property type="term" value="P:mitotic cell cycle"/>
    <property type="evidence" value="ECO:0007669"/>
    <property type="project" value="TreeGrafter"/>
</dbReference>
<dbReference type="GO" id="GO:0043015">
    <property type="term" value="F:gamma-tubulin binding"/>
    <property type="evidence" value="ECO:0007669"/>
    <property type="project" value="InterPro"/>
</dbReference>
<dbReference type="PANTHER" id="PTHR19302:SF33">
    <property type="entry name" value="GAMMA-TUBULIN COMPLEX COMPONENT 5"/>
    <property type="match status" value="1"/>
</dbReference>
<dbReference type="GO" id="GO:0000930">
    <property type="term" value="C:gamma-tubulin complex"/>
    <property type="evidence" value="ECO:0007669"/>
    <property type="project" value="TreeGrafter"/>
</dbReference>
<protein>
    <recommendedName>
        <fullName evidence="5">Gamma-tubulin complex component</fullName>
    </recommendedName>
</protein>
<dbReference type="Gene3D" id="1.20.120.1900">
    <property type="entry name" value="Gamma-tubulin complex, C-terminal domain"/>
    <property type="match status" value="1"/>
</dbReference>
<dbReference type="GO" id="GO:0005874">
    <property type="term" value="C:microtubule"/>
    <property type="evidence" value="ECO:0007669"/>
    <property type="project" value="UniProtKB-KW"/>
</dbReference>
<feature type="domain" description="Gamma tubulin complex component protein N-terminal" evidence="8">
    <location>
        <begin position="376"/>
        <end position="506"/>
    </location>
</feature>
<comment type="subcellular location">
    <subcellularLocation>
        <location evidence="5">Cytoplasm</location>
        <location evidence="5">Cytoskeleton</location>
        <location evidence="5">Microtubule organizing center</location>
    </subcellularLocation>
</comment>
<dbReference type="CDD" id="cd22572">
    <property type="entry name" value="GCP5_NTD"/>
    <property type="match status" value="1"/>
</dbReference>
<dbReference type="InterPro" id="IPR041470">
    <property type="entry name" value="GCP_N"/>
</dbReference>
<dbReference type="InterPro" id="IPR042241">
    <property type="entry name" value="GCP_C_sf"/>
</dbReference>
<feature type="region of interest" description="Disordered" evidence="6">
    <location>
        <begin position="578"/>
        <end position="600"/>
    </location>
</feature>
<keyword evidence="2 5" id="KW-0963">Cytoplasm</keyword>
<dbReference type="GO" id="GO:0051011">
    <property type="term" value="F:microtubule minus-end binding"/>
    <property type="evidence" value="ECO:0007669"/>
    <property type="project" value="TreeGrafter"/>
</dbReference>
<name>A0AAN8S5L4_POLSC</name>
<feature type="compositionally biased region" description="Basic and acidic residues" evidence="6">
    <location>
        <begin position="580"/>
        <end position="600"/>
    </location>
</feature>
<dbReference type="GO" id="GO:0051321">
    <property type="term" value="P:meiotic cell cycle"/>
    <property type="evidence" value="ECO:0007669"/>
    <property type="project" value="TreeGrafter"/>
</dbReference>
<dbReference type="GO" id="GO:0031122">
    <property type="term" value="P:cytoplasmic microtubule organization"/>
    <property type="evidence" value="ECO:0007669"/>
    <property type="project" value="TreeGrafter"/>
</dbReference>
<dbReference type="Proteomes" id="UP001372834">
    <property type="component" value="Unassembled WGS sequence"/>
</dbReference>
<gene>
    <name evidence="9" type="ORF">RUM43_003540</name>
</gene>
<dbReference type="EMBL" id="JAWJWE010000036">
    <property type="protein sequence ID" value="KAK6629722.1"/>
    <property type="molecule type" value="Genomic_DNA"/>
</dbReference>
<keyword evidence="4 5" id="KW-0206">Cytoskeleton</keyword>
<feature type="domain" description="Gamma tubulin complex component C-terminal" evidence="7">
    <location>
        <begin position="700"/>
        <end position="931"/>
    </location>
</feature>
<proteinExistence type="inferred from homology"/>
<reference evidence="9 10" key="1">
    <citation type="submission" date="2023-10" db="EMBL/GenBank/DDBJ databases">
        <title>Genomes of two closely related lineages of the louse Polyplax serrata with different host specificities.</title>
        <authorList>
            <person name="Martinu J."/>
            <person name="Tarabai H."/>
            <person name="Stefka J."/>
            <person name="Hypsa V."/>
        </authorList>
    </citation>
    <scope>NUCLEOTIDE SEQUENCE [LARGE SCALE GENOMIC DNA]</scope>
    <source>
        <strain evidence="9">HR10_N</strain>
    </source>
</reference>
<organism evidence="9 10">
    <name type="scientific">Polyplax serrata</name>
    <name type="common">Common mouse louse</name>
    <dbReference type="NCBI Taxonomy" id="468196"/>
    <lineage>
        <taxon>Eukaryota</taxon>
        <taxon>Metazoa</taxon>
        <taxon>Ecdysozoa</taxon>
        <taxon>Arthropoda</taxon>
        <taxon>Hexapoda</taxon>
        <taxon>Insecta</taxon>
        <taxon>Pterygota</taxon>
        <taxon>Neoptera</taxon>
        <taxon>Paraneoptera</taxon>
        <taxon>Psocodea</taxon>
        <taxon>Troctomorpha</taxon>
        <taxon>Phthiraptera</taxon>
        <taxon>Anoplura</taxon>
        <taxon>Polyplacidae</taxon>
        <taxon>Polyplax</taxon>
    </lineage>
</organism>
<dbReference type="GO" id="GO:0000922">
    <property type="term" value="C:spindle pole"/>
    <property type="evidence" value="ECO:0007669"/>
    <property type="project" value="InterPro"/>
</dbReference>
<dbReference type="InterPro" id="IPR007259">
    <property type="entry name" value="GCP"/>
</dbReference>
<dbReference type="GO" id="GO:0051225">
    <property type="term" value="P:spindle assembly"/>
    <property type="evidence" value="ECO:0007669"/>
    <property type="project" value="TreeGrafter"/>
</dbReference>
<dbReference type="InterPro" id="IPR040457">
    <property type="entry name" value="GCP_C"/>
</dbReference>
<dbReference type="AlphaFoldDB" id="A0AAN8S5L4"/>
<comment type="caution">
    <text evidence="9">The sequence shown here is derived from an EMBL/GenBank/DDBJ whole genome shotgun (WGS) entry which is preliminary data.</text>
</comment>
<dbReference type="Pfam" id="PF04130">
    <property type="entry name" value="GCP_C_terminal"/>
    <property type="match status" value="1"/>
</dbReference>
<keyword evidence="3 5" id="KW-0493">Microtubule</keyword>
<feature type="region of interest" description="Disordered" evidence="6">
    <location>
        <begin position="148"/>
        <end position="185"/>
    </location>
</feature>
<evidence type="ECO:0000256" key="6">
    <source>
        <dbReference type="SAM" id="MobiDB-lite"/>
    </source>
</evidence>
<comment type="similarity">
    <text evidence="1 5">Belongs to the TUBGCP family.</text>
</comment>
<evidence type="ECO:0000313" key="9">
    <source>
        <dbReference type="EMBL" id="KAK6629722.1"/>
    </source>
</evidence>
<evidence type="ECO:0000313" key="10">
    <source>
        <dbReference type="Proteomes" id="UP001372834"/>
    </source>
</evidence>
<dbReference type="Pfam" id="PF17681">
    <property type="entry name" value="GCP_N_terminal"/>
    <property type="match status" value="1"/>
</dbReference>
<sequence>MSLPPQDVLDGIDELIAEITGLQESDENFEICQRYCLSHVIHHTYPFVNRTTIKNLFNSYVSRFYGHGYFKVSEALQQQVKNFLSNTSLFEKNPQYDIEWCLLSLVSALSTNLTSVKDVPELLPTDDEETEAEEIDWLEYLTSDLPIPEYSEDSNNESDTLSTENGEEKEEGTPSNGTTNKNNKEENTIYGEHNVKLCDTTNQNNYQSCEILSEEQQRTTSKDEIESHLRIKRLNDLLQDRKSIGDIEHDYRTRGNICEKFDKLLSSVGFVKKSQVVSELELMEYILYQFQTGEKILSRKGLVHPALISVTHKTLGNYLDSLQPYFQIIRCFKDFDTEIMAVKYPDLNLDPDSAQSPQQTKRQNIPNVLYVYSVMLRRALKPFFDEILTISDNLCSYTLIKMHQKIQSHFFELTSLFYVHGMATKNWKRDANWICSIRILSVLYNAIMSATTVKMSFLYLNLFLHCFQVYLDTIDSWISLLNLNDPADEFIVAKSQKPANSSSFCTELQIRPYKKEMEMAEIKDVPILDFIAEESPFRLRLSSEKKKRSIFTMSNMTVMLSRDTGMGDSSIIGGLMEELEDKKKSDESKSARGEENEKEANQCNDHCLELMHSTIQNSFFKQAFEDVGIEYQRKRLEALKASECHEGDLELEVIKQPSKQKFAVYPYQKIILESCRQIIGKRVSSACELVKEIVIEECDLKGHLSVIRSVMLFNDSYLIQPFILTFFSQPIVWDSSYSLTVHLKECLENRYKEFLPLLSVSVTKDFSAVQKNVLQAIDAMTINYEASLFIVIVQWPLTLIFTPDAMMKYNKVFRLAMKLKWAHWNLSNLHFQKESSVTTPLLRSTHHRLQLLRFWFLSTLGLINNYFVAQMNSTDLNLDMCGDLRLFIKEHSQFVDNIYGICRLGDKSPDVWSVIFRTLIPLCIDLEKHWREGSVVPDTKLMSMETVFANCQVQIARMLSSQERK</sequence>